<accession>A0A1X6NHY6</accession>
<dbReference type="OrthoDB" id="3249735at2759"/>
<dbReference type="EMBL" id="KZ110591">
    <property type="protein sequence ID" value="OSX68056.1"/>
    <property type="molecule type" value="Genomic_DNA"/>
</dbReference>
<evidence type="ECO:0000313" key="2">
    <source>
        <dbReference type="EMBL" id="OSX68056.1"/>
    </source>
</evidence>
<reference evidence="2 3" key="1">
    <citation type="submission" date="2017-04" db="EMBL/GenBank/DDBJ databases">
        <title>Genome Sequence of the Model Brown-Rot Fungus Postia placenta SB12.</title>
        <authorList>
            <consortium name="DOE Joint Genome Institute"/>
            <person name="Gaskell J."/>
            <person name="Kersten P."/>
            <person name="Larrondo L.F."/>
            <person name="Canessa P."/>
            <person name="Martinez D."/>
            <person name="Hibbett D."/>
            <person name="Schmoll M."/>
            <person name="Kubicek C.P."/>
            <person name="Martinez A.T."/>
            <person name="Yadav J."/>
            <person name="Master E."/>
            <person name="Magnuson J.K."/>
            <person name="James T."/>
            <person name="Yaver D."/>
            <person name="Berka R."/>
            <person name="Labutti K."/>
            <person name="Lipzen A."/>
            <person name="Aerts A."/>
            <person name="Barry K."/>
            <person name="Henrissat B."/>
            <person name="Blanchette R."/>
            <person name="Grigoriev I."/>
            <person name="Cullen D."/>
        </authorList>
    </citation>
    <scope>NUCLEOTIDE SEQUENCE [LARGE SCALE GENOMIC DNA]</scope>
    <source>
        <strain evidence="2 3">MAD-698-R-SB12</strain>
    </source>
</reference>
<name>A0A1X6NHY6_9APHY</name>
<keyword evidence="3" id="KW-1185">Reference proteome</keyword>
<dbReference type="GeneID" id="36325196"/>
<dbReference type="AlphaFoldDB" id="A0A1X6NHY6"/>
<dbReference type="RefSeq" id="XP_024344850.1">
    <property type="nucleotide sequence ID" value="XM_024480246.1"/>
</dbReference>
<dbReference type="Pfam" id="PF14200">
    <property type="entry name" value="RicinB_lectin_2"/>
    <property type="match status" value="1"/>
</dbReference>
<evidence type="ECO:0000259" key="1">
    <source>
        <dbReference type="Pfam" id="PF14200"/>
    </source>
</evidence>
<protein>
    <submittedName>
        <fullName evidence="2">Carbohydrate-binding module family 13 protein</fullName>
    </submittedName>
</protein>
<feature type="domain" description="Ricin B lectin" evidence="1">
    <location>
        <begin position="4"/>
        <end position="66"/>
    </location>
</feature>
<dbReference type="Proteomes" id="UP000194127">
    <property type="component" value="Unassembled WGS sequence"/>
</dbReference>
<dbReference type="InterPro" id="IPR035992">
    <property type="entry name" value="Ricin_B-like_lectins"/>
</dbReference>
<dbReference type="SUPFAM" id="SSF50370">
    <property type="entry name" value="Ricin B-like lectins"/>
    <property type="match status" value="1"/>
</dbReference>
<dbReference type="Gene3D" id="2.80.10.50">
    <property type="match status" value="1"/>
</dbReference>
<gene>
    <name evidence="2" type="ORF">POSPLADRAFT_1052181</name>
</gene>
<dbReference type="InterPro" id="IPR000772">
    <property type="entry name" value="Ricin_B_lectin"/>
</dbReference>
<sequence>MSIQAGNYRIQNVGIGNYVDLAGGSSIQGTRVQGWTNANNLNQLWQFEPVNDNTWKLLNAASGTYMLGPVHAINEGVVGGTPPDELCSSTPTGRIRFNSSTSLFCSRVKLQIVLQAADGGDNNQFWYLHPQAA</sequence>
<proteinExistence type="predicted"/>
<organism evidence="2 3">
    <name type="scientific">Postia placenta MAD-698-R-SB12</name>
    <dbReference type="NCBI Taxonomy" id="670580"/>
    <lineage>
        <taxon>Eukaryota</taxon>
        <taxon>Fungi</taxon>
        <taxon>Dikarya</taxon>
        <taxon>Basidiomycota</taxon>
        <taxon>Agaricomycotina</taxon>
        <taxon>Agaricomycetes</taxon>
        <taxon>Polyporales</taxon>
        <taxon>Adustoporiaceae</taxon>
        <taxon>Rhodonia</taxon>
    </lineage>
</organism>
<evidence type="ECO:0000313" key="3">
    <source>
        <dbReference type="Proteomes" id="UP000194127"/>
    </source>
</evidence>